<reference evidence="8" key="1">
    <citation type="submission" date="2021-04" db="EMBL/GenBank/DDBJ databases">
        <title>Taxonomic assessment of Weissella genus.</title>
        <authorList>
            <person name="Fanelli F."/>
            <person name="Chieffi D."/>
            <person name="Dell'Aquila A."/>
            <person name="Gyu-Sung C."/>
            <person name="Franz C.M.A.P."/>
            <person name="Fusco V."/>
        </authorList>
    </citation>
    <scope>NUCLEOTIDE SEQUENCE</scope>
    <source>
        <strain evidence="8">LMG 25373</strain>
    </source>
</reference>
<dbReference type="InterPro" id="IPR020456">
    <property type="entry name" value="Acylphosphatase"/>
</dbReference>
<dbReference type="PANTHER" id="PTHR47268:SF4">
    <property type="entry name" value="ACYLPHOSPHATASE"/>
    <property type="match status" value="1"/>
</dbReference>
<dbReference type="PANTHER" id="PTHR47268">
    <property type="entry name" value="ACYLPHOSPHATASE"/>
    <property type="match status" value="1"/>
</dbReference>
<keyword evidence="9" id="KW-1185">Reference proteome</keyword>
<dbReference type="PROSITE" id="PS51160">
    <property type="entry name" value="ACYLPHOSPHATASE_3"/>
    <property type="match status" value="1"/>
</dbReference>
<comment type="caution">
    <text evidence="8">The sequence shown here is derived from an EMBL/GenBank/DDBJ whole genome shotgun (WGS) entry which is preliminary data.</text>
</comment>
<evidence type="ECO:0000256" key="5">
    <source>
        <dbReference type="PROSITE-ProRule" id="PRU00520"/>
    </source>
</evidence>
<dbReference type="EMBL" id="JAGMVS010000063">
    <property type="protein sequence ID" value="MCM2437363.1"/>
    <property type="molecule type" value="Genomic_DNA"/>
</dbReference>
<sequence>MLKSGTKIQVWGRVQGVGFRWATKKLADKIGVFGYVTNLPDGSVSIIALGDAKQIGRLINGLKENVAKPLARVQKIEVTECICEQKMTKFVII</sequence>
<evidence type="ECO:0000256" key="3">
    <source>
        <dbReference type="ARBA" id="ARBA00015991"/>
    </source>
</evidence>
<organism evidence="8 9">
    <name type="scientific">Periweissella beninensis</name>
    <dbReference type="NCBI Taxonomy" id="504936"/>
    <lineage>
        <taxon>Bacteria</taxon>
        <taxon>Bacillati</taxon>
        <taxon>Bacillota</taxon>
        <taxon>Bacilli</taxon>
        <taxon>Lactobacillales</taxon>
        <taxon>Lactobacillaceae</taxon>
        <taxon>Periweissella</taxon>
    </lineage>
</organism>
<feature type="domain" description="Acylphosphatase-like" evidence="7">
    <location>
        <begin position="5"/>
        <end position="93"/>
    </location>
</feature>
<evidence type="ECO:0000256" key="1">
    <source>
        <dbReference type="ARBA" id="ARBA00005614"/>
    </source>
</evidence>
<feature type="active site" evidence="5">
    <location>
        <position position="20"/>
    </location>
</feature>
<gene>
    <name evidence="8" type="ORF">KAK10_05510</name>
</gene>
<evidence type="ECO:0000313" key="8">
    <source>
        <dbReference type="EMBL" id="MCM2437363.1"/>
    </source>
</evidence>
<evidence type="ECO:0000259" key="7">
    <source>
        <dbReference type="PROSITE" id="PS51160"/>
    </source>
</evidence>
<feature type="active site" evidence="5">
    <location>
        <position position="38"/>
    </location>
</feature>
<evidence type="ECO:0000256" key="6">
    <source>
        <dbReference type="RuleBase" id="RU004168"/>
    </source>
</evidence>
<dbReference type="Proteomes" id="UP001057481">
    <property type="component" value="Unassembled WGS sequence"/>
</dbReference>
<dbReference type="Pfam" id="PF00708">
    <property type="entry name" value="Acylphosphatase"/>
    <property type="match status" value="1"/>
</dbReference>
<accession>A0ABT0VJS1</accession>
<dbReference type="PROSITE" id="PS00150">
    <property type="entry name" value="ACYLPHOSPHATASE_1"/>
    <property type="match status" value="1"/>
</dbReference>
<protein>
    <recommendedName>
        <fullName evidence="3 5">acylphosphatase</fullName>
        <ecNumber evidence="2 5">3.6.1.7</ecNumber>
    </recommendedName>
</protein>
<dbReference type="Gene3D" id="3.30.70.100">
    <property type="match status" value="1"/>
</dbReference>
<proteinExistence type="inferred from homology"/>
<evidence type="ECO:0000256" key="4">
    <source>
        <dbReference type="ARBA" id="ARBA00047645"/>
    </source>
</evidence>
<evidence type="ECO:0000313" key="9">
    <source>
        <dbReference type="Proteomes" id="UP001057481"/>
    </source>
</evidence>
<dbReference type="RefSeq" id="WP_205143496.1">
    <property type="nucleotide sequence ID" value="NZ_JAFBDN010000006.1"/>
</dbReference>
<name>A0ABT0VJS1_9LACO</name>
<dbReference type="InterPro" id="IPR036046">
    <property type="entry name" value="Acylphosphatase-like_dom_sf"/>
</dbReference>
<comment type="catalytic activity">
    <reaction evidence="4 5">
        <text>an acyl phosphate + H2O = a carboxylate + phosphate + H(+)</text>
        <dbReference type="Rhea" id="RHEA:14965"/>
        <dbReference type="ChEBI" id="CHEBI:15377"/>
        <dbReference type="ChEBI" id="CHEBI:15378"/>
        <dbReference type="ChEBI" id="CHEBI:29067"/>
        <dbReference type="ChEBI" id="CHEBI:43474"/>
        <dbReference type="ChEBI" id="CHEBI:59918"/>
        <dbReference type="EC" id="3.6.1.7"/>
    </reaction>
</comment>
<dbReference type="InterPro" id="IPR017968">
    <property type="entry name" value="Acylphosphatase_CS"/>
</dbReference>
<dbReference type="SUPFAM" id="SSF54975">
    <property type="entry name" value="Acylphosphatase/BLUF domain-like"/>
    <property type="match status" value="1"/>
</dbReference>
<evidence type="ECO:0000256" key="2">
    <source>
        <dbReference type="ARBA" id="ARBA00012150"/>
    </source>
</evidence>
<dbReference type="EC" id="3.6.1.7" evidence="2 5"/>
<comment type="similarity">
    <text evidence="1 6">Belongs to the acylphosphatase family.</text>
</comment>
<dbReference type="InterPro" id="IPR001792">
    <property type="entry name" value="Acylphosphatase-like_dom"/>
</dbReference>
<keyword evidence="5" id="KW-0378">Hydrolase</keyword>